<accession>A0A380YIQ9</accession>
<evidence type="ECO:0000313" key="9">
    <source>
        <dbReference type="Proteomes" id="UP000291917"/>
    </source>
</evidence>
<comment type="similarity">
    <text evidence="1">Belongs to the glycosyltransferase 2 family.</text>
</comment>
<evidence type="ECO:0000259" key="4">
    <source>
        <dbReference type="Pfam" id="PF00535"/>
    </source>
</evidence>
<evidence type="ECO:0000313" key="10">
    <source>
        <dbReference type="Proteomes" id="UP000335496"/>
    </source>
</evidence>
<dbReference type="AlphaFoldDB" id="A0A380YIQ9"/>
<organism evidence="7 8">
    <name type="scientific">Bacteroides eggerthii</name>
    <dbReference type="NCBI Taxonomy" id="28111"/>
    <lineage>
        <taxon>Bacteria</taxon>
        <taxon>Pseudomonadati</taxon>
        <taxon>Bacteroidota</taxon>
        <taxon>Bacteroidia</taxon>
        <taxon>Bacteroidales</taxon>
        <taxon>Bacteroidaceae</taxon>
        <taxon>Bacteroides</taxon>
    </lineage>
</organism>
<evidence type="ECO:0000313" key="8">
    <source>
        <dbReference type="Proteomes" id="UP000254424"/>
    </source>
</evidence>
<keyword evidence="3 7" id="KW-0808">Transferase</keyword>
<dbReference type="EMBL" id="RCXL01000016">
    <property type="protein sequence ID" value="RYT72813.1"/>
    <property type="molecule type" value="Genomic_DNA"/>
</dbReference>
<evidence type="ECO:0000313" key="6">
    <source>
        <dbReference type="EMBL" id="RYT72813.1"/>
    </source>
</evidence>
<dbReference type="OrthoDB" id="9771846at2"/>
<dbReference type="Proteomes" id="UP000335496">
    <property type="component" value="Unassembled WGS sequence"/>
</dbReference>
<dbReference type="Proteomes" id="UP000254424">
    <property type="component" value="Unassembled WGS sequence"/>
</dbReference>
<dbReference type="EMBL" id="UFSX01000001">
    <property type="protein sequence ID" value="SUV28467.1"/>
    <property type="molecule type" value="Genomic_DNA"/>
</dbReference>
<reference evidence="5 10" key="2">
    <citation type="journal article" date="2019" name="Nat. Med.">
        <title>A library of human gut bacterial isolates paired with longitudinal multiomics data enables mechanistic microbiome research.</title>
        <authorList>
            <person name="Poyet M."/>
            <person name="Groussin M."/>
            <person name="Gibbons S.M."/>
            <person name="Avila-Pacheco J."/>
            <person name="Jiang X."/>
            <person name="Kearney S.M."/>
            <person name="Perrotta A.R."/>
            <person name="Berdy B."/>
            <person name="Zhao S."/>
            <person name="Lieberman T.D."/>
            <person name="Swanson P.K."/>
            <person name="Smith M."/>
            <person name="Roesemann S."/>
            <person name="Alexander J.E."/>
            <person name="Rich S.A."/>
            <person name="Livny J."/>
            <person name="Vlamakis H."/>
            <person name="Clish C."/>
            <person name="Bullock K."/>
            <person name="Deik A."/>
            <person name="Scott J."/>
            <person name="Pierce K.A."/>
            <person name="Xavier R.J."/>
            <person name="Alm E.J."/>
        </authorList>
    </citation>
    <scope>NUCLEOTIDE SEQUENCE [LARGE SCALE GENOMIC DNA]</scope>
    <source>
        <strain evidence="5 10">BIOML-A1</strain>
    </source>
</reference>
<dbReference type="Gene3D" id="3.90.550.10">
    <property type="entry name" value="Spore Coat Polysaccharide Biosynthesis Protein SpsA, Chain A"/>
    <property type="match status" value="1"/>
</dbReference>
<proteinExistence type="inferred from homology"/>
<dbReference type="PANTHER" id="PTHR43179:SF12">
    <property type="entry name" value="GALACTOFURANOSYLTRANSFERASE GLFT2"/>
    <property type="match status" value="1"/>
</dbReference>
<dbReference type="CDD" id="cd02526">
    <property type="entry name" value="GT2_RfbF_like"/>
    <property type="match status" value="1"/>
</dbReference>
<dbReference type="PANTHER" id="PTHR43179">
    <property type="entry name" value="RHAMNOSYLTRANSFERASE WBBL"/>
    <property type="match status" value="1"/>
</dbReference>
<dbReference type="STRING" id="483216.BACEGG_01260"/>
<evidence type="ECO:0000256" key="1">
    <source>
        <dbReference type="ARBA" id="ARBA00006739"/>
    </source>
</evidence>
<name>A0A380YIQ9_9BACE</name>
<dbReference type="InterPro" id="IPR029044">
    <property type="entry name" value="Nucleotide-diphossugar_trans"/>
</dbReference>
<dbReference type="SUPFAM" id="SSF53448">
    <property type="entry name" value="Nucleotide-diphospho-sugar transferases"/>
    <property type="match status" value="1"/>
</dbReference>
<keyword evidence="2" id="KW-0328">Glycosyltransferase</keyword>
<evidence type="ECO:0000256" key="2">
    <source>
        <dbReference type="ARBA" id="ARBA00022676"/>
    </source>
</evidence>
<dbReference type="Pfam" id="PF00535">
    <property type="entry name" value="Glycos_transf_2"/>
    <property type="match status" value="1"/>
</dbReference>
<dbReference type="RefSeq" id="WP_004289559.1">
    <property type="nucleotide sequence ID" value="NZ_CABKNQ010000019.1"/>
</dbReference>
<gene>
    <name evidence="6" type="ORF">EAJ03_10915</name>
    <name evidence="5" type="ORF">F2Z23_11510</name>
    <name evidence="7" type="ORF">NCTC11155_00417</name>
</gene>
<keyword evidence="10" id="KW-1185">Reference proteome</keyword>
<sequence>MKKKVICVLVLYNSNVELLSKVISAILPQVDLLWISDNSIEPLHLPFIDEKTSCIIYRKMPGNIGIAAAQNYGVRYAIENNFDYLFFLDQDSISPANIINELLLQYDYLCSNFMTVGAIGPRAFNRCENKEYRGNVKKGKKINNEITEVSELISSASLIAISNFEKVGLMDETLFIDGVDHEWCWRANLRMGGRFFIVETIKLSHHLGEGDRHFLWKKVPIPTCFRTYYQYRNYFILLRRNYVPIYWKVSNGIKYMVKLFYYPLCVPPRLLYIKNIWKGIRDGIILAYRFNILPMWKK</sequence>
<dbReference type="Proteomes" id="UP000291917">
    <property type="component" value="Unassembled WGS sequence"/>
</dbReference>
<dbReference type="GeneID" id="93070358"/>
<evidence type="ECO:0000313" key="5">
    <source>
        <dbReference type="EMBL" id="KAA5273277.1"/>
    </source>
</evidence>
<dbReference type="InterPro" id="IPR001173">
    <property type="entry name" value="Glyco_trans_2-like"/>
</dbReference>
<reference evidence="6 9" key="3">
    <citation type="journal article" date="2019" name="Science, e1252229">
        <title>Invertible promoters mediate bacterial phase variation, antibiotic resistance, and host adaptation in the gut.</title>
        <authorList>
            <person name="Jiang X."/>
            <person name="Hall A.B."/>
            <person name="Arthur T.D."/>
            <person name="Plichta D.R."/>
            <person name="Covington C.T."/>
            <person name="Poyet M."/>
            <person name="Crothers J."/>
            <person name="Moses P.L."/>
            <person name="Tolonen A.C."/>
            <person name="Vlamakis H."/>
            <person name="Alm E.J."/>
            <person name="Xavier R.J."/>
        </authorList>
    </citation>
    <scope>NUCLEOTIDE SEQUENCE [LARGE SCALE GENOMIC DNA]</scope>
    <source>
        <strain evidence="6">Bj_0095</strain>
        <strain evidence="9">bj_0095</strain>
    </source>
</reference>
<evidence type="ECO:0000313" key="7">
    <source>
        <dbReference type="EMBL" id="SUV28467.1"/>
    </source>
</evidence>
<reference evidence="7 8" key="1">
    <citation type="submission" date="2018-06" db="EMBL/GenBank/DDBJ databases">
        <authorList>
            <consortium name="Pathogen Informatics"/>
            <person name="Doyle S."/>
        </authorList>
    </citation>
    <scope>NUCLEOTIDE SEQUENCE [LARGE SCALE GENOMIC DNA]</scope>
    <source>
        <strain evidence="7 8">NCTC11155</strain>
    </source>
</reference>
<dbReference type="EMBL" id="VVZX01000015">
    <property type="protein sequence ID" value="KAA5273277.1"/>
    <property type="molecule type" value="Genomic_DNA"/>
</dbReference>
<protein>
    <submittedName>
        <fullName evidence="7">Glycosyl transferase family protein</fullName>
    </submittedName>
    <submittedName>
        <fullName evidence="5">Glycosyltransferase family 2 protein</fullName>
    </submittedName>
</protein>
<feature type="domain" description="Glycosyltransferase 2-like" evidence="4">
    <location>
        <begin position="8"/>
        <end position="107"/>
    </location>
</feature>
<evidence type="ECO:0000256" key="3">
    <source>
        <dbReference type="ARBA" id="ARBA00022679"/>
    </source>
</evidence>
<dbReference type="GO" id="GO:0016757">
    <property type="term" value="F:glycosyltransferase activity"/>
    <property type="evidence" value="ECO:0007669"/>
    <property type="project" value="UniProtKB-KW"/>
</dbReference>